<feature type="domain" description="Fibronectin type III-like" evidence="6">
    <location>
        <begin position="679"/>
        <end position="750"/>
    </location>
</feature>
<dbReference type="InterPro" id="IPR036881">
    <property type="entry name" value="Glyco_hydro_3_C_sf"/>
</dbReference>
<comment type="caution">
    <text evidence="7">The sequence shown here is derived from an EMBL/GenBank/DDBJ whole genome shotgun (WGS) entry which is preliminary data.</text>
</comment>
<dbReference type="InterPro" id="IPR017853">
    <property type="entry name" value="GH"/>
</dbReference>
<dbReference type="Pfam" id="PF14310">
    <property type="entry name" value="Fn3-like"/>
    <property type="match status" value="1"/>
</dbReference>
<dbReference type="GO" id="GO:0016787">
    <property type="term" value="F:hydrolase activity"/>
    <property type="evidence" value="ECO:0007669"/>
    <property type="project" value="UniProtKB-KW"/>
</dbReference>
<sequence length="785" mass="85814">MNKKIGVFALGICLSGASMAQAPQLRADNIDEIIAAMTLEEKAQLLTGCGNAGFPGSGAAMGHQTKLVAGAAGVTAGIPRLGIPQTVVADGPAGVHIDAYRKGTNQTFFATGFPIGTCLASTWNLDLVEKVGKAIGNETLEYGCDAILGPGMNLHRNPLCGRNFEYYSEDPIVTGLIGAAMVKGIQSQGVGVSAKHFAVNSQESDRTRVDERVSQRALRELYLKGFEIMVRKSAPWTLMSSYNRINGVYSQGNYDLLTKVLRQDWGFKGIVMTDWIGERADLPISDVVKAGNDLLMPGFPTQVNHIIEGVKSGKIDIKDVDRNVRNMLEYIVKTPRFKGYKFSNTPNLKAHAAITRQSSTEGMVLLKNGKLNGQHILPMKQMSKVALFGVNSYDFMSGGLGSGCVNVPYVVDMVQGLKNAGISTTAQLTDIYEKYVAYAKSKLKADKNPEMWFLDQGQPKLDEIEISRRCVEHEVSEAQAAIITIGRQAGEGLDRKIEGEFNLSAQEKDMISNVSAVFHNQGKPVIVVINSGSVMETASWRDLVDAILVAWQPGEEGGNSVVDVLTGKANPSGRLTMTWPIAAVDHPSTANFPQQPDYYNLTEKLYANNLAGVNYTNHDEDIYVGYRYFDAFDKPVAYPFGYGLSYTTFSMSNFAVKQIKDKVQVKVAVKNTGKTSGKQVAQIYVQAPKGNYEKPVKELKSFAKTQELAPGQSQILTMTIDRRDLTSFDEANSQWKGDAGEYVFMVGDNAAHIVGTAKLRLVEYTEKVSEAMKPQHTLNLLRRNK</sequence>
<accession>A0ABX4EIH6</accession>
<feature type="chain" id="PRO_5045972426" evidence="5">
    <location>
        <begin position="21"/>
        <end position="785"/>
    </location>
</feature>
<dbReference type="PANTHER" id="PTHR42715:SF10">
    <property type="entry name" value="BETA-GLUCOSIDASE"/>
    <property type="match status" value="1"/>
</dbReference>
<dbReference type="Gene3D" id="3.20.20.300">
    <property type="entry name" value="Glycoside hydrolase, family 3, N-terminal domain"/>
    <property type="match status" value="1"/>
</dbReference>
<dbReference type="Pfam" id="PF00933">
    <property type="entry name" value="Glyco_hydro_3"/>
    <property type="match status" value="1"/>
</dbReference>
<evidence type="ECO:0000259" key="6">
    <source>
        <dbReference type="SMART" id="SM01217"/>
    </source>
</evidence>
<evidence type="ECO:0000313" key="8">
    <source>
        <dbReference type="Proteomes" id="UP000216189"/>
    </source>
</evidence>
<dbReference type="InterPro" id="IPR050288">
    <property type="entry name" value="Cellulose_deg_GH3"/>
</dbReference>
<gene>
    <name evidence="7" type="ORF">CIK91_06295</name>
</gene>
<evidence type="ECO:0000256" key="1">
    <source>
        <dbReference type="ARBA" id="ARBA00005336"/>
    </source>
</evidence>
<dbReference type="PANTHER" id="PTHR42715">
    <property type="entry name" value="BETA-GLUCOSIDASE"/>
    <property type="match status" value="1"/>
</dbReference>
<organism evidence="7 8">
    <name type="scientific">Segatella bryantii</name>
    <name type="common">Prevotella bryantii</name>
    <dbReference type="NCBI Taxonomy" id="77095"/>
    <lineage>
        <taxon>Bacteria</taxon>
        <taxon>Pseudomonadati</taxon>
        <taxon>Bacteroidota</taxon>
        <taxon>Bacteroidia</taxon>
        <taxon>Bacteroidales</taxon>
        <taxon>Prevotellaceae</taxon>
        <taxon>Segatella</taxon>
    </lineage>
</organism>
<feature type="signal peptide" evidence="5">
    <location>
        <begin position="1"/>
        <end position="20"/>
    </location>
</feature>
<keyword evidence="5" id="KW-0732">Signal</keyword>
<comment type="similarity">
    <text evidence="1 4">Belongs to the glycosyl hydrolase 3 family.</text>
</comment>
<keyword evidence="8" id="KW-1185">Reference proteome</keyword>
<keyword evidence="3" id="KW-0119">Carbohydrate metabolism</keyword>
<evidence type="ECO:0000256" key="5">
    <source>
        <dbReference type="SAM" id="SignalP"/>
    </source>
</evidence>
<evidence type="ECO:0000256" key="2">
    <source>
        <dbReference type="ARBA" id="ARBA00022801"/>
    </source>
</evidence>
<protein>
    <submittedName>
        <fullName evidence="7">Glycosyl hydrolase</fullName>
    </submittedName>
</protein>
<dbReference type="Gene3D" id="2.60.40.10">
    <property type="entry name" value="Immunoglobulins"/>
    <property type="match status" value="1"/>
</dbReference>
<dbReference type="RefSeq" id="WP_094448358.1">
    <property type="nucleotide sequence ID" value="NZ_CAMHCI010000001.1"/>
</dbReference>
<reference evidence="7 8" key="1">
    <citation type="submission" date="2017-08" db="EMBL/GenBank/DDBJ databases">
        <title>Comparative genomics of non-oral Prevotella species.</title>
        <authorList>
            <person name="Accetto T."/>
            <person name="Nograsek B."/>
            <person name="Avgustin G."/>
        </authorList>
    </citation>
    <scope>NUCLEOTIDE SEQUENCE [LARGE SCALE GENOMIC DNA]</scope>
    <source>
        <strain evidence="7 8">TC1-1</strain>
    </source>
</reference>
<name>A0ABX4EIH6_SEGBR</name>
<dbReference type="PROSITE" id="PS00775">
    <property type="entry name" value="GLYCOSYL_HYDROL_F3"/>
    <property type="match status" value="1"/>
</dbReference>
<evidence type="ECO:0000256" key="3">
    <source>
        <dbReference type="ARBA" id="ARBA00023277"/>
    </source>
</evidence>
<dbReference type="EMBL" id="NPJF01000026">
    <property type="protein sequence ID" value="OYP55933.1"/>
    <property type="molecule type" value="Genomic_DNA"/>
</dbReference>
<evidence type="ECO:0000256" key="4">
    <source>
        <dbReference type="RuleBase" id="RU361161"/>
    </source>
</evidence>
<dbReference type="InterPro" id="IPR026891">
    <property type="entry name" value="Fn3-like"/>
</dbReference>
<dbReference type="InterPro" id="IPR019800">
    <property type="entry name" value="Glyco_hydro_3_AS"/>
</dbReference>
<dbReference type="InterPro" id="IPR002772">
    <property type="entry name" value="Glyco_hydro_3_C"/>
</dbReference>
<dbReference type="InterPro" id="IPR013783">
    <property type="entry name" value="Ig-like_fold"/>
</dbReference>
<dbReference type="PRINTS" id="PR00133">
    <property type="entry name" value="GLHYDRLASE3"/>
</dbReference>
<dbReference type="Proteomes" id="UP000216189">
    <property type="component" value="Unassembled WGS sequence"/>
</dbReference>
<dbReference type="Pfam" id="PF01915">
    <property type="entry name" value="Glyco_hydro_3_C"/>
    <property type="match status" value="1"/>
</dbReference>
<dbReference type="SMART" id="SM01217">
    <property type="entry name" value="Fn3_like"/>
    <property type="match status" value="1"/>
</dbReference>
<dbReference type="InterPro" id="IPR001764">
    <property type="entry name" value="Glyco_hydro_3_N"/>
</dbReference>
<evidence type="ECO:0000313" key="7">
    <source>
        <dbReference type="EMBL" id="OYP55933.1"/>
    </source>
</evidence>
<dbReference type="InterPro" id="IPR036962">
    <property type="entry name" value="Glyco_hydro_3_N_sf"/>
</dbReference>
<keyword evidence="4" id="KW-0326">Glycosidase</keyword>
<proteinExistence type="inferred from homology"/>
<keyword evidence="2 4" id="KW-0378">Hydrolase</keyword>
<dbReference type="SUPFAM" id="SSF51445">
    <property type="entry name" value="(Trans)glycosidases"/>
    <property type="match status" value="1"/>
</dbReference>
<dbReference type="SUPFAM" id="SSF52279">
    <property type="entry name" value="Beta-D-glucan exohydrolase, C-terminal domain"/>
    <property type="match status" value="1"/>
</dbReference>
<dbReference type="Gene3D" id="3.40.50.1700">
    <property type="entry name" value="Glycoside hydrolase family 3 C-terminal domain"/>
    <property type="match status" value="1"/>
</dbReference>